<name>A0A212J6L1_9BACT</name>
<dbReference type="SUPFAM" id="SSF53448">
    <property type="entry name" value="Nucleotide-diphospho-sugar transferases"/>
    <property type="match status" value="1"/>
</dbReference>
<dbReference type="Pfam" id="PF13641">
    <property type="entry name" value="Glyco_tranf_2_3"/>
    <property type="match status" value="1"/>
</dbReference>
<feature type="transmembrane region" description="Helical" evidence="4">
    <location>
        <begin position="360"/>
        <end position="378"/>
    </location>
</feature>
<feature type="transmembrane region" description="Helical" evidence="4">
    <location>
        <begin position="329"/>
        <end position="348"/>
    </location>
</feature>
<evidence type="ECO:0000256" key="3">
    <source>
        <dbReference type="ARBA" id="ARBA00022679"/>
    </source>
</evidence>
<keyword evidence="3" id="KW-0808">Transferase</keyword>
<evidence type="ECO:0000313" key="5">
    <source>
        <dbReference type="EMBL" id="SBV95066.1"/>
    </source>
</evidence>
<dbReference type="InterPro" id="IPR029044">
    <property type="entry name" value="Nucleotide-diphossugar_trans"/>
</dbReference>
<dbReference type="GO" id="GO:0016757">
    <property type="term" value="F:glycosyltransferase activity"/>
    <property type="evidence" value="ECO:0007669"/>
    <property type="project" value="UniProtKB-KW"/>
</dbReference>
<keyword evidence="4" id="KW-1133">Transmembrane helix</keyword>
<dbReference type="EMBL" id="FLUL01000001">
    <property type="protein sequence ID" value="SBV95066.1"/>
    <property type="molecule type" value="Genomic_DNA"/>
</dbReference>
<keyword evidence="4" id="KW-0812">Transmembrane</keyword>
<dbReference type="Gene3D" id="3.90.550.10">
    <property type="entry name" value="Spore Coat Polysaccharide Biosynthesis Protein SpsA, Chain A"/>
    <property type="match status" value="1"/>
</dbReference>
<protein>
    <recommendedName>
        <fullName evidence="6">Glycosyltransferase 2-like domain-containing protein</fullName>
    </recommendedName>
</protein>
<evidence type="ECO:0000256" key="1">
    <source>
        <dbReference type="ARBA" id="ARBA00006739"/>
    </source>
</evidence>
<dbReference type="CDD" id="cd06439">
    <property type="entry name" value="CESA_like_1"/>
    <property type="match status" value="1"/>
</dbReference>
<sequence length="398" mass="45776">MILIIVFCLFAFIIFYTYLGYGILIWFLVKIKEFFRSRSKNKLQDVELLDVTLLIAAYNEENIVVEKMANIESLDYPKEKLHVVWVTDGSTDSTVEMLKSYPNIKVLHKPEREGKTAALNRSMSYIDTPIVIFTDANAILNTQSINKIVSLFADSKVGCVTGEKRVNIESKDNASSSGEGFYWRYESVLKSLDSRLYSVVGAAGELFAIRRDLFEYIPNDTILDDFVLSLKIAQKGYRIAYCSEAYAMEYSSDSMIEEEKRKVRIAAGGLQAVWRLRPLLNIFRYGLLSFQYISHRMLRWTITPLALFALLPLNVLLCIQTYPTCTLPAILLILQVIFYLLGFVGYTLAKKEIKNKVLFIPYYFLFMNLNVIKAYSYLKKRSNSGIWEKVKRKSTQNS</sequence>
<keyword evidence="4" id="KW-0472">Membrane</keyword>
<feature type="transmembrane region" description="Helical" evidence="4">
    <location>
        <begin position="6"/>
        <end position="29"/>
    </location>
</feature>
<dbReference type="RefSeq" id="WP_296947468.1">
    <property type="nucleotide sequence ID" value="NZ_LT599021.1"/>
</dbReference>
<dbReference type="PANTHER" id="PTHR43630:SF1">
    <property type="entry name" value="POLY-BETA-1,6-N-ACETYL-D-GLUCOSAMINE SYNTHASE"/>
    <property type="match status" value="1"/>
</dbReference>
<organism evidence="5">
    <name type="scientific">uncultured Dysgonomonas sp</name>
    <dbReference type="NCBI Taxonomy" id="206096"/>
    <lineage>
        <taxon>Bacteria</taxon>
        <taxon>Pseudomonadati</taxon>
        <taxon>Bacteroidota</taxon>
        <taxon>Bacteroidia</taxon>
        <taxon>Bacteroidales</taxon>
        <taxon>Dysgonomonadaceae</taxon>
        <taxon>Dysgonomonas</taxon>
        <taxon>environmental samples</taxon>
    </lineage>
</organism>
<evidence type="ECO:0000256" key="2">
    <source>
        <dbReference type="ARBA" id="ARBA00022676"/>
    </source>
</evidence>
<accession>A0A212J6L1</accession>
<evidence type="ECO:0000256" key="4">
    <source>
        <dbReference type="SAM" id="Phobius"/>
    </source>
</evidence>
<feature type="transmembrane region" description="Helical" evidence="4">
    <location>
        <begin position="305"/>
        <end position="323"/>
    </location>
</feature>
<gene>
    <name evidence="5" type="ORF">KL86DYS2_10842</name>
</gene>
<keyword evidence="2" id="KW-0328">Glycosyltransferase</keyword>
<reference evidence="5" key="1">
    <citation type="submission" date="2016-04" db="EMBL/GenBank/DDBJ databases">
        <authorList>
            <person name="Evans L.H."/>
            <person name="Alamgir A."/>
            <person name="Owens N."/>
            <person name="Weber N.D."/>
            <person name="Virtaneva K."/>
            <person name="Barbian K."/>
            <person name="Babar A."/>
            <person name="Rosenke K."/>
        </authorList>
    </citation>
    <scope>NUCLEOTIDE SEQUENCE</scope>
    <source>
        <strain evidence="5">86-2</strain>
    </source>
</reference>
<dbReference type="AlphaFoldDB" id="A0A212J6L1"/>
<proteinExistence type="inferred from homology"/>
<evidence type="ECO:0008006" key="6">
    <source>
        <dbReference type="Google" id="ProtNLM"/>
    </source>
</evidence>
<comment type="similarity">
    <text evidence="1">Belongs to the glycosyltransferase 2 family.</text>
</comment>
<dbReference type="PANTHER" id="PTHR43630">
    <property type="entry name" value="POLY-BETA-1,6-N-ACETYL-D-GLUCOSAMINE SYNTHASE"/>
    <property type="match status" value="1"/>
</dbReference>